<sequence length="122" mass="14041">LWLSVRDHIALVDIMAPTESSILSNFLLPPAPLSSIISFQKFRDLFPGAQRDNPQIAVLYRELQHQRAIDSDDVKRNIATEVKGGEKQRREVVRARRKAEKEELHGNDGRDVRMEIDVRLEL</sequence>
<accession>A0ACC3CS21</accession>
<protein>
    <submittedName>
        <fullName evidence="1">Uncharacterized protein</fullName>
    </submittedName>
</protein>
<reference evidence="1" key="1">
    <citation type="submission" date="2024-09" db="EMBL/GenBank/DDBJ databases">
        <title>Black Yeasts Isolated from many extreme environments.</title>
        <authorList>
            <person name="Coleine C."/>
            <person name="Stajich J.E."/>
            <person name="Selbmann L."/>
        </authorList>
    </citation>
    <scope>NUCLEOTIDE SEQUENCE</scope>
    <source>
        <strain evidence="1">CCFEE 5737</strain>
    </source>
</reference>
<keyword evidence="2" id="KW-1185">Reference proteome</keyword>
<evidence type="ECO:0000313" key="2">
    <source>
        <dbReference type="Proteomes" id="UP001186974"/>
    </source>
</evidence>
<evidence type="ECO:0000313" key="1">
    <source>
        <dbReference type="EMBL" id="KAK3044005.1"/>
    </source>
</evidence>
<organism evidence="1 2">
    <name type="scientific">Coniosporium uncinatum</name>
    <dbReference type="NCBI Taxonomy" id="93489"/>
    <lineage>
        <taxon>Eukaryota</taxon>
        <taxon>Fungi</taxon>
        <taxon>Dikarya</taxon>
        <taxon>Ascomycota</taxon>
        <taxon>Pezizomycotina</taxon>
        <taxon>Dothideomycetes</taxon>
        <taxon>Dothideomycetes incertae sedis</taxon>
        <taxon>Coniosporium</taxon>
    </lineage>
</organism>
<proteinExistence type="predicted"/>
<comment type="caution">
    <text evidence="1">The sequence shown here is derived from an EMBL/GenBank/DDBJ whole genome shotgun (WGS) entry which is preliminary data.</text>
</comment>
<feature type="non-terminal residue" evidence="1">
    <location>
        <position position="1"/>
    </location>
</feature>
<dbReference type="Proteomes" id="UP001186974">
    <property type="component" value="Unassembled WGS sequence"/>
</dbReference>
<name>A0ACC3CS21_9PEZI</name>
<dbReference type="EMBL" id="JAWDJW010012561">
    <property type="protein sequence ID" value="KAK3044005.1"/>
    <property type="molecule type" value="Genomic_DNA"/>
</dbReference>
<gene>
    <name evidence="1" type="ORF">LTS18_002429</name>
</gene>